<dbReference type="RefSeq" id="WP_084519913.1">
    <property type="nucleotide sequence ID" value="NZ_QQAZ01000001.1"/>
</dbReference>
<dbReference type="AlphaFoldDB" id="A0A370HE10"/>
<keyword evidence="4" id="KW-0720">Serine protease</keyword>
<keyword evidence="2" id="KW-0645">Protease</keyword>
<dbReference type="EMBL" id="QQAZ01000001">
    <property type="protein sequence ID" value="RDI55473.1"/>
    <property type="molecule type" value="Genomic_DNA"/>
</dbReference>
<keyword evidence="8" id="KW-1185">Reference proteome</keyword>
<evidence type="ECO:0000313" key="8">
    <source>
        <dbReference type="Proteomes" id="UP000255355"/>
    </source>
</evidence>
<evidence type="ECO:0000313" key="7">
    <source>
        <dbReference type="EMBL" id="RDI55473.1"/>
    </source>
</evidence>
<name>A0A370HE10_9NOCA</name>
<dbReference type="PANTHER" id="PTHR43806:SF11">
    <property type="entry name" value="CEREVISIN-RELATED"/>
    <property type="match status" value="1"/>
</dbReference>
<evidence type="ECO:0000256" key="2">
    <source>
        <dbReference type="ARBA" id="ARBA00022670"/>
    </source>
</evidence>
<evidence type="ECO:0000256" key="4">
    <source>
        <dbReference type="ARBA" id="ARBA00022825"/>
    </source>
</evidence>
<dbReference type="STRING" id="1210089.GCA_001613165_04594"/>
<dbReference type="GO" id="GO:0006508">
    <property type="term" value="P:proteolysis"/>
    <property type="evidence" value="ECO:0007669"/>
    <property type="project" value="UniProtKB-KW"/>
</dbReference>
<dbReference type="PROSITE" id="PS51892">
    <property type="entry name" value="SUBTILASE"/>
    <property type="match status" value="1"/>
</dbReference>
<evidence type="ECO:0000256" key="1">
    <source>
        <dbReference type="ARBA" id="ARBA00011073"/>
    </source>
</evidence>
<comment type="caution">
    <text evidence="5">Lacks conserved residue(s) required for the propagation of feature annotation.</text>
</comment>
<reference evidence="7 8" key="1">
    <citation type="submission" date="2018-07" db="EMBL/GenBank/DDBJ databases">
        <title>Genomic Encyclopedia of Type Strains, Phase IV (KMG-IV): sequencing the most valuable type-strain genomes for metagenomic binning, comparative biology and taxonomic classification.</title>
        <authorList>
            <person name="Goeker M."/>
        </authorList>
    </citation>
    <scope>NUCLEOTIDE SEQUENCE [LARGE SCALE GENOMIC DNA]</scope>
    <source>
        <strain evidence="7 8">DSM 44952</strain>
    </source>
</reference>
<sequence length="486" mass="50942">MTSADRRNHSDRPAAVGDIHSPHELIVITRGSDAPIDDIALVANRSAEGRIAALLPDGAELTRIFGTANRIQQAVAGAPDEGAGAQYLNYFFVRGVAERSADLGDLAARLRADEAVAAAYVKPPAEPPIDVEIVAMRSTAAVPPVTPEFTTRQSYLGAAPDGIDAQWAWTRPGGRGAGVRVVDVEGAWQFTHEDLRENQGGVIGGQPSPDLGWRDHGTAVAGVISGDVNTFGITGIASEAGIRAISVFGPGSASAIRTAADASSAGDIILLELHRPGPRFDFANRPDQRGYIAIEWWPDDWAAIRYAVGRGVIVVEASGNGGENLDDALYDTRPADFPETWSNPFRGGAADSGAVLVGAGAPPPGTHGRDHGPARSRLGFSNFGSRIDTQGWGREVTTTGYGDLQGGNNEDHWYTDVFSGTSNASPIVVGAVASYQGIATAAGTRLTPQQIRTRLRETGSPQTDAPGRPATQRIGNLPNIRALAGE</sequence>
<dbReference type="InterPro" id="IPR023828">
    <property type="entry name" value="Peptidase_S8_Ser-AS"/>
</dbReference>
<feature type="domain" description="Peptidase S8/S53" evidence="6">
    <location>
        <begin position="205"/>
        <end position="459"/>
    </location>
</feature>
<dbReference type="InterPro" id="IPR034073">
    <property type="entry name" value="Subtilisin_DY-like_dom"/>
</dbReference>
<comment type="caution">
    <text evidence="7">The sequence shown here is derived from an EMBL/GenBank/DDBJ whole genome shotgun (WGS) entry which is preliminary data.</text>
</comment>
<dbReference type="Pfam" id="PF00082">
    <property type="entry name" value="Peptidase_S8"/>
    <property type="match status" value="1"/>
</dbReference>
<keyword evidence="3" id="KW-0378">Hydrolase</keyword>
<dbReference type="PANTHER" id="PTHR43806">
    <property type="entry name" value="PEPTIDASE S8"/>
    <property type="match status" value="1"/>
</dbReference>
<dbReference type="SUPFAM" id="SSF52743">
    <property type="entry name" value="Subtilisin-like"/>
    <property type="match status" value="1"/>
</dbReference>
<dbReference type="InterPro" id="IPR022398">
    <property type="entry name" value="Peptidase_S8_His-AS"/>
</dbReference>
<proteinExistence type="inferred from homology"/>
<dbReference type="PROSITE" id="PS00137">
    <property type="entry name" value="SUBTILASE_HIS"/>
    <property type="match status" value="1"/>
</dbReference>
<evidence type="ECO:0000259" key="6">
    <source>
        <dbReference type="Pfam" id="PF00082"/>
    </source>
</evidence>
<dbReference type="PRINTS" id="PR00723">
    <property type="entry name" value="SUBTILISIN"/>
</dbReference>
<comment type="similarity">
    <text evidence="1 5">Belongs to the peptidase S8 family.</text>
</comment>
<evidence type="ECO:0000256" key="3">
    <source>
        <dbReference type="ARBA" id="ARBA00022801"/>
    </source>
</evidence>
<dbReference type="CDD" id="cd04843">
    <property type="entry name" value="Peptidases_S8_11"/>
    <property type="match status" value="1"/>
</dbReference>
<dbReference type="InterPro" id="IPR036852">
    <property type="entry name" value="Peptidase_S8/S53_dom_sf"/>
</dbReference>
<dbReference type="Gene3D" id="3.40.50.200">
    <property type="entry name" value="Peptidase S8/S53 domain"/>
    <property type="match status" value="1"/>
</dbReference>
<dbReference type="PROSITE" id="PS00138">
    <property type="entry name" value="SUBTILASE_SER"/>
    <property type="match status" value="1"/>
</dbReference>
<dbReference type="InterPro" id="IPR015500">
    <property type="entry name" value="Peptidase_S8_subtilisin-rel"/>
</dbReference>
<gene>
    <name evidence="7" type="ORF">DFR68_101306</name>
</gene>
<dbReference type="InterPro" id="IPR000209">
    <property type="entry name" value="Peptidase_S8/S53_dom"/>
</dbReference>
<dbReference type="InterPro" id="IPR050131">
    <property type="entry name" value="Peptidase_S8_subtilisin-like"/>
</dbReference>
<dbReference type="Proteomes" id="UP000255355">
    <property type="component" value="Unassembled WGS sequence"/>
</dbReference>
<dbReference type="OrthoDB" id="9790784at2"/>
<protein>
    <submittedName>
        <fullName evidence="7">Subtilase family protein</fullName>
    </submittedName>
</protein>
<organism evidence="7 8">
    <name type="scientific">Nocardia mexicana</name>
    <dbReference type="NCBI Taxonomy" id="279262"/>
    <lineage>
        <taxon>Bacteria</taxon>
        <taxon>Bacillati</taxon>
        <taxon>Actinomycetota</taxon>
        <taxon>Actinomycetes</taxon>
        <taxon>Mycobacteriales</taxon>
        <taxon>Nocardiaceae</taxon>
        <taxon>Nocardia</taxon>
    </lineage>
</organism>
<evidence type="ECO:0000256" key="5">
    <source>
        <dbReference type="PROSITE-ProRule" id="PRU01240"/>
    </source>
</evidence>
<accession>A0A370HE10</accession>
<dbReference type="GO" id="GO:0004252">
    <property type="term" value="F:serine-type endopeptidase activity"/>
    <property type="evidence" value="ECO:0007669"/>
    <property type="project" value="InterPro"/>
</dbReference>